<evidence type="ECO:0000313" key="1">
    <source>
        <dbReference type="EMBL" id="KAF7436451.1"/>
    </source>
</evidence>
<dbReference type="Gene3D" id="3.80.10.10">
    <property type="entry name" value="Ribonuclease Inhibitor"/>
    <property type="match status" value="1"/>
</dbReference>
<dbReference type="EMBL" id="JACETU010000002">
    <property type="protein sequence ID" value="KAF7436451.1"/>
    <property type="molecule type" value="Genomic_DNA"/>
</dbReference>
<evidence type="ECO:0008006" key="3">
    <source>
        <dbReference type="Google" id="ProtNLM"/>
    </source>
</evidence>
<name>A0A8H7A227_PLEOS</name>
<dbReference type="GeneID" id="59373102"/>
<evidence type="ECO:0000313" key="2">
    <source>
        <dbReference type="Proteomes" id="UP000623687"/>
    </source>
</evidence>
<proteinExistence type="predicted"/>
<dbReference type="AlphaFoldDB" id="A0A8H7A227"/>
<gene>
    <name evidence="1" type="ORF">PC9H_003284</name>
</gene>
<dbReference type="OrthoDB" id="3172239at2759"/>
<dbReference type="InterPro" id="IPR032675">
    <property type="entry name" value="LRR_dom_sf"/>
</dbReference>
<comment type="caution">
    <text evidence="1">The sequence shown here is derived from an EMBL/GenBank/DDBJ whole genome shotgun (WGS) entry which is preliminary data.</text>
</comment>
<sequence>MASTSDLDPVPSRAIMLPDILTLIFEYLAIRTDHVLPRRDRRTPCSEWLPAINTCRTWRRVAISTTRIWCYIWTALSPSLAWMFLQRSKAAPLYLWSCNSESNWQTVSMVLHHTHLHRLKEVEIMDCDQHVWFKTLLDNPASQLEVLTLCGSTPWDNARCCFSTNALHDSAPALRKLHIFGFSFELDPRFLSNLTHLNLSFCGNDRILEDMDRFSPYELLVALQGMPHLQKLTLGAVLDPEYEIPTLEDDVGVNLLGLTYLEFEVEFMLDFQILQYLAFPSIKSIVLRCDEVADPADISVITPILHGLLPPHDSSLTHTAVVIEASGSKLYSKPESRTTIKLEAGPTEMPPVKLKLALVGTTCFQCEDFLETFYPLLDSIDTLDFDGYAEAQDGKDPSIFASFFHVTATELRVSGLADIIFALASTPKRPREDGQPLSYPLPNLQAISLFQQRDSKDTRQLVACIKRLLLERKALGAAVEILEVVLKRGRKTTAAYKITPQDMEPLTEILEVAFLP</sequence>
<organism evidence="1 2">
    <name type="scientific">Pleurotus ostreatus</name>
    <name type="common">Oyster mushroom</name>
    <name type="synonym">White-rot fungus</name>
    <dbReference type="NCBI Taxonomy" id="5322"/>
    <lineage>
        <taxon>Eukaryota</taxon>
        <taxon>Fungi</taxon>
        <taxon>Dikarya</taxon>
        <taxon>Basidiomycota</taxon>
        <taxon>Agaricomycotina</taxon>
        <taxon>Agaricomycetes</taxon>
        <taxon>Agaricomycetidae</taxon>
        <taxon>Agaricales</taxon>
        <taxon>Pleurotineae</taxon>
        <taxon>Pleurotaceae</taxon>
        <taxon>Pleurotus</taxon>
    </lineage>
</organism>
<keyword evidence="2" id="KW-1185">Reference proteome</keyword>
<protein>
    <recommendedName>
        <fullName evidence="3">F-box domain-containing protein</fullName>
    </recommendedName>
</protein>
<accession>A0A8H7A227</accession>
<dbReference type="VEuPathDB" id="FungiDB:PC9H_003284"/>
<reference evidence="1" key="1">
    <citation type="submission" date="2019-07" db="EMBL/GenBank/DDBJ databases">
        <authorList>
            <person name="Palmer J.M."/>
        </authorList>
    </citation>
    <scope>NUCLEOTIDE SEQUENCE</scope>
    <source>
        <strain evidence="1">PC9</strain>
    </source>
</reference>
<dbReference type="RefSeq" id="XP_036634350.1">
    <property type="nucleotide sequence ID" value="XM_036772877.1"/>
</dbReference>
<dbReference type="Proteomes" id="UP000623687">
    <property type="component" value="Unassembled WGS sequence"/>
</dbReference>
<dbReference type="SUPFAM" id="SSF52047">
    <property type="entry name" value="RNI-like"/>
    <property type="match status" value="1"/>
</dbReference>